<gene>
    <name evidence="1" type="ORF">CROQUDRAFT_101321</name>
</gene>
<protein>
    <submittedName>
        <fullName evidence="1">Uncharacterized protein</fullName>
    </submittedName>
</protein>
<dbReference type="AlphaFoldDB" id="A0A9P6N6A1"/>
<comment type="caution">
    <text evidence="1">The sequence shown here is derived from an EMBL/GenBank/DDBJ whole genome shotgun (WGS) entry which is preliminary data.</text>
</comment>
<dbReference type="Proteomes" id="UP000886653">
    <property type="component" value="Unassembled WGS sequence"/>
</dbReference>
<evidence type="ECO:0000313" key="1">
    <source>
        <dbReference type="EMBL" id="KAG0139587.1"/>
    </source>
</evidence>
<proteinExistence type="predicted"/>
<sequence length="193" mass="21524">MKRFVCANLNHLPCPESLEDRFGEPFLRNGNADRTDTFLLDRPENTTLVITTTLRQSLPRGPIFSGAPESILPTDLGKSSIGASEPASFAGSMYNLWGIVVPSEAPRDLLTRSVGPSGPPEAPKKLRWSSCVHFAAAKALTQVFCQIFRRNQIADHSPIAVLIEGEKWVFESREDDEQTRVRMAIEDKKEEDR</sequence>
<evidence type="ECO:0000313" key="2">
    <source>
        <dbReference type="Proteomes" id="UP000886653"/>
    </source>
</evidence>
<name>A0A9P6N6A1_9BASI</name>
<reference evidence="1" key="1">
    <citation type="submission" date="2013-11" db="EMBL/GenBank/DDBJ databases">
        <title>Genome sequence of the fusiform rust pathogen reveals effectors for host alternation and coevolution with pine.</title>
        <authorList>
            <consortium name="DOE Joint Genome Institute"/>
            <person name="Smith K."/>
            <person name="Pendleton A."/>
            <person name="Kubisiak T."/>
            <person name="Anderson C."/>
            <person name="Salamov A."/>
            <person name="Aerts A."/>
            <person name="Riley R."/>
            <person name="Clum A."/>
            <person name="Lindquist E."/>
            <person name="Ence D."/>
            <person name="Campbell M."/>
            <person name="Kronenberg Z."/>
            <person name="Feau N."/>
            <person name="Dhillon B."/>
            <person name="Hamelin R."/>
            <person name="Burleigh J."/>
            <person name="Smith J."/>
            <person name="Yandell M."/>
            <person name="Nelson C."/>
            <person name="Grigoriev I."/>
            <person name="Davis J."/>
        </authorList>
    </citation>
    <scope>NUCLEOTIDE SEQUENCE</scope>
    <source>
        <strain evidence="1">G11</strain>
    </source>
</reference>
<accession>A0A9P6N6A1</accession>
<keyword evidence="2" id="KW-1185">Reference proteome</keyword>
<dbReference type="EMBL" id="MU167557">
    <property type="protein sequence ID" value="KAG0139587.1"/>
    <property type="molecule type" value="Genomic_DNA"/>
</dbReference>
<organism evidence="1 2">
    <name type="scientific">Cronartium quercuum f. sp. fusiforme G11</name>
    <dbReference type="NCBI Taxonomy" id="708437"/>
    <lineage>
        <taxon>Eukaryota</taxon>
        <taxon>Fungi</taxon>
        <taxon>Dikarya</taxon>
        <taxon>Basidiomycota</taxon>
        <taxon>Pucciniomycotina</taxon>
        <taxon>Pucciniomycetes</taxon>
        <taxon>Pucciniales</taxon>
        <taxon>Coleosporiaceae</taxon>
        <taxon>Cronartium</taxon>
    </lineage>
</organism>